<organism evidence="5 6">
    <name type="scientific">Babesia duncani</name>
    <dbReference type="NCBI Taxonomy" id="323732"/>
    <lineage>
        <taxon>Eukaryota</taxon>
        <taxon>Sar</taxon>
        <taxon>Alveolata</taxon>
        <taxon>Apicomplexa</taxon>
        <taxon>Aconoidasida</taxon>
        <taxon>Piroplasmida</taxon>
        <taxon>Babesiidae</taxon>
        <taxon>Babesia</taxon>
    </lineage>
</organism>
<dbReference type="Pfam" id="PF16200">
    <property type="entry name" value="Band_7_C"/>
    <property type="match status" value="1"/>
</dbReference>
<sequence length="263" mass="29178">MILCRFGKYKRTIGAGMHLLMPKIDKISYIHSLKEDTIVLPNQSAITKDNASYGVEDPVFAVTQLAQTTMRSELGKLSLDTTFLERDNLNLQIVEAINAAAKNWGIACLRYEIRDITLPKNIVSAMERQAEAERMKRAEILRSEGDRQSEVNIAMGKKEIGILKAEGEAIAERQRAEAAAYALNTVTNALRVDGAMNAVALRLAERYIEAFEKLAKENNTLVLPNNASNVSDMVGQAMSLYKILQGKVSEMDVPSVAKQYLKN</sequence>
<dbReference type="InterPro" id="IPR036013">
    <property type="entry name" value="Band_7/SPFH_dom_sf"/>
</dbReference>
<dbReference type="GO" id="GO:0005739">
    <property type="term" value="C:mitochondrion"/>
    <property type="evidence" value="ECO:0007669"/>
    <property type="project" value="UniProtKB-SubCell"/>
</dbReference>
<dbReference type="KEGG" id="bdw:94334752"/>
<proteinExistence type="inferred from homology"/>
<keyword evidence="3" id="KW-0496">Mitochondrion</keyword>
<dbReference type="Gene3D" id="3.30.479.30">
    <property type="entry name" value="Band 7 domain"/>
    <property type="match status" value="1"/>
</dbReference>
<evidence type="ECO:0000259" key="4">
    <source>
        <dbReference type="SMART" id="SM00244"/>
    </source>
</evidence>
<dbReference type="CDD" id="cd08829">
    <property type="entry name" value="SPFH_paraslipin"/>
    <property type="match status" value="1"/>
</dbReference>
<dbReference type="InterPro" id="IPR001107">
    <property type="entry name" value="Band_7"/>
</dbReference>
<dbReference type="RefSeq" id="XP_067804296.1">
    <property type="nucleotide sequence ID" value="XM_067945505.1"/>
</dbReference>
<dbReference type="PANTHER" id="PTHR43327">
    <property type="entry name" value="STOMATIN-LIKE PROTEIN 2, MITOCHONDRIAL"/>
    <property type="match status" value="1"/>
</dbReference>
<evidence type="ECO:0000313" key="6">
    <source>
        <dbReference type="Proteomes" id="UP001214638"/>
    </source>
</evidence>
<evidence type="ECO:0000256" key="1">
    <source>
        <dbReference type="ARBA" id="ARBA00004173"/>
    </source>
</evidence>
<evidence type="ECO:0000313" key="5">
    <source>
        <dbReference type="EMBL" id="KAK2197454.1"/>
    </source>
</evidence>
<dbReference type="AlphaFoldDB" id="A0AAD9UQ07"/>
<dbReference type="GO" id="GO:0016020">
    <property type="term" value="C:membrane"/>
    <property type="evidence" value="ECO:0007669"/>
    <property type="project" value="InterPro"/>
</dbReference>
<dbReference type="GeneID" id="94334752"/>
<reference evidence="5" key="1">
    <citation type="journal article" date="2023" name="Nat. Microbiol.">
        <title>Babesia duncani multi-omics identifies virulence factors and drug targets.</title>
        <authorList>
            <person name="Singh P."/>
            <person name="Lonardi S."/>
            <person name="Liang Q."/>
            <person name="Vydyam P."/>
            <person name="Khabirova E."/>
            <person name="Fang T."/>
            <person name="Gihaz S."/>
            <person name="Thekkiniath J."/>
            <person name="Munshi M."/>
            <person name="Abel S."/>
            <person name="Ciampossin L."/>
            <person name="Batugedara G."/>
            <person name="Gupta M."/>
            <person name="Lu X.M."/>
            <person name="Lenz T."/>
            <person name="Chakravarty S."/>
            <person name="Cornillot E."/>
            <person name="Hu Y."/>
            <person name="Ma W."/>
            <person name="Gonzalez L.M."/>
            <person name="Sanchez S."/>
            <person name="Estrada K."/>
            <person name="Sanchez-Flores A."/>
            <person name="Montero E."/>
            <person name="Harb O.S."/>
            <person name="Le Roch K.G."/>
            <person name="Mamoun C.B."/>
        </authorList>
    </citation>
    <scope>NUCLEOTIDE SEQUENCE</scope>
    <source>
        <strain evidence="5">WA1</strain>
    </source>
</reference>
<evidence type="ECO:0000256" key="3">
    <source>
        <dbReference type="ARBA" id="ARBA00023128"/>
    </source>
</evidence>
<keyword evidence="6" id="KW-1185">Reference proteome</keyword>
<dbReference type="InterPro" id="IPR050710">
    <property type="entry name" value="Band7/mec-2_domain"/>
</dbReference>
<comment type="subcellular location">
    <subcellularLocation>
        <location evidence="1">Mitochondrion</location>
    </subcellularLocation>
</comment>
<comment type="caution">
    <text evidence="5">The sequence shown here is derived from an EMBL/GenBank/DDBJ whole genome shotgun (WGS) entry which is preliminary data.</text>
</comment>
<dbReference type="InterPro" id="IPR032435">
    <property type="entry name" value="STML2-like_C"/>
</dbReference>
<dbReference type="Proteomes" id="UP001214638">
    <property type="component" value="Unassembled WGS sequence"/>
</dbReference>
<comment type="similarity">
    <text evidence="2">Belongs to the band 7/mec-2 family.</text>
</comment>
<accession>A0AAD9UQ07</accession>
<protein>
    <submittedName>
        <fullName evidence="5">Bifunctional Band 7</fullName>
    </submittedName>
</protein>
<dbReference type="GO" id="GO:0007005">
    <property type="term" value="P:mitochondrion organization"/>
    <property type="evidence" value="ECO:0007669"/>
    <property type="project" value="TreeGrafter"/>
</dbReference>
<gene>
    <name evidence="5" type="ORF">BdWA1_000454</name>
</gene>
<dbReference type="EMBL" id="JALLKP010000001">
    <property type="protein sequence ID" value="KAK2197454.1"/>
    <property type="molecule type" value="Genomic_DNA"/>
</dbReference>
<dbReference type="SUPFAM" id="SSF117892">
    <property type="entry name" value="Band 7/SPFH domain"/>
    <property type="match status" value="1"/>
</dbReference>
<dbReference type="InterPro" id="IPR001972">
    <property type="entry name" value="Stomatin_HflK_fam"/>
</dbReference>
<dbReference type="SMART" id="SM00244">
    <property type="entry name" value="PHB"/>
    <property type="match status" value="1"/>
</dbReference>
<feature type="domain" description="Band 7" evidence="4">
    <location>
        <begin position="1"/>
        <end position="130"/>
    </location>
</feature>
<dbReference type="PRINTS" id="PR00721">
    <property type="entry name" value="STOMATIN"/>
</dbReference>
<dbReference type="Pfam" id="PF01145">
    <property type="entry name" value="Band_7"/>
    <property type="match status" value="1"/>
</dbReference>
<evidence type="ECO:0000256" key="2">
    <source>
        <dbReference type="ARBA" id="ARBA00008164"/>
    </source>
</evidence>
<name>A0AAD9UQ07_9APIC</name>
<dbReference type="PANTHER" id="PTHR43327:SF10">
    <property type="entry name" value="STOMATIN-LIKE PROTEIN 2, MITOCHONDRIAL"/>
    <property type="match status" value="1"/>
</dbReference>